<evidence type="ECO:0000313" key="3">
    <source>
        <dbReference type="Proteomes" id="UP000187203"/>
    </source>
</evidence>
<name>A0A1R3HST7_9ROSI</name>
<dbReference type="InterPro" id="IPR001810">
    <property type="entry name" value="F-box_dom"/>
</dbReference>
<dbReference type="PANTHER" id="PTHR34223">
    <property type="entry name" value="OS11G0201299 PROTEIN"/>
    <property type="match status" value="1"/>
</dbReference>
<dbReference type="OrthoDB" id="1306381at2759"/>
<dbReference type="InterPro" id="IPR032675">
    <property type="entry name" value="LRR_dom_sf"/>
</dbReference>
<organism evidence="2 3">
    <name type="scientific">Corchorus olitorius</name>
    <dbReference type="NCBI Taxonomy" id="93759"/>
    <lineage>
        <taxon>Eukaryota</taxon>
        <taxon>Viridiplantae</taxon>
        <taxon>Streptophyta</taxon>
        <taxon>Embryophyta</taxon>
        <taxon>Tracheophyta</taxon>
        <taxon>Spermatophyta</taxon>
        <taxon>Magnoliopsida</taxon>
        <taxon>eudicotyledons</taxon>
        <taxon>Gunneridae</taxon>
        <taxon>Pentapetalae</taxon>
        <taxon>rosids</taxon>
        <taxon>malvids</taxon>
        <taxon>Malvales</taxon>
        <taxon>Malvaceae</taxon>
        <taxon>Grewioideae</taxon>
        <taxon>Apeibeae</taxon>
        <taxon>Corchorus</taxon>
    </lineage>
</organism>
<dbReference type="SUPFAM" id="SSF81383">
    <property type="entry name" value="F-box domain"/>
    <property type="match status" value="1"/>
</dbReference>
<dbReference type="InterPro" id="IPR053781">
    <property type="entry name" value="F-box_AtFBL13-like"/>
</dbReference>
<dbReference type="InterPro" id="IPR036047">
    <property type="entry name" value="F-box-like_dom_sf"/>
</dbReference>
<dbReference type="PROSITE" id="PS50181">
    <property type="entry name" value="FBOX"/>
    <property type="match status" value="1"/>
</dbReference>
<evidence type="ECO:0000313" key="2">
    <source>
        <dbReference type="EMBL" id="OMO73433.1"/>
    </source>
</evidence>
<dbReference type="Pfam" id="PF00646">
    <property type="entry name" value="F-box"/>
    <property type="match status" value="1"/>
</dbReference>
<dbReference type="Gene3D" id="1.20.1280.50">
    <property type="match status" value="1"/>
</dbReference>
<dbReference type="Gene3D" id="3.80.10.10">
    <property type="entry name" value="Ribonuclease Inhibitor"/>
    <property type="match status" value="1"/>
</dbReference>
<reference evidence="3" key="1">
    <citation type="submission" date="2013-09" db="EMBL/GenBank/DDBJ databases">
        <title>Corchorus olitorius genome sequencing.</title>
        <authorList>
            <person name="Alam M."/>
            <person name="Haque M.S."/>
            <person name="Islam M.S."/>
            <person name="Emdad E.M."/>
            <person name="Islam M.M."/>
            <person name="Ahmed B."/>
            <person name="Halim A."/>
            <person name="Hossen Q.M.M."/>
            <person name="Hossain M.Z."/>
            <person name="Ahmed R."/>
            <person name="Khan M.M."/>
            <person name="Islam R."/>
            <person name="Rashid M.M."/>
            <person name="Khan S.A."/>
            <person name="Rahman M.S."/>
            <person name="Alam M."/>
            <person name="Yahiya A.S."/>
            <person name="Khan M.S."/>
            <person name="Azam M.S."/>
            <person name="Haque T."/>
            <person name="Lashkar M.Z.H."/>
            <person name="Akhand A.I."/>
            <person name="Morshed G."/>
            <person name="Roy S."/>
            <person name="Uddin K.S."/>
            <person name="Rabeya T."/>
            <person name="Hossain A.S."/>
            <person name="Chowdhury A."/>
            <person name="Snigdha A.R."/>
            <person name="Mortoza M.S."/>
            <person name="Matin S.A."/>
            <person name="Hoque S.M.E."/>
            <person name="Islam M.K."/>
            <person name="Roy D.K."/>
            <person name="Haider R."/>
            <person name="Moosa M.M."/>
            <person name="Elias S.M."/>
            <person name="Hasan A.M."/>
            <person name="Jahan S."/>
            <person name="Shafiuddin M."/>
            <person name="Mahmood N."/>
            <person name="Shommy N.S."/>
        </authorList>
    </citation>
    <scope>NUCLEOTIDE SEQUENCE [LARGE SCALE GENOMIC DNA]</scope>
    <source>
        <strain evidence="3">cv. O-4</strain>
    </source>
</reference>
<proteinExistence type="predicted"/>
<dbReference type="PANTHER" id="PTHR34223:SF51">
    <property type="entry name" value="OS06G0556300 PROTEIN"/>
    <property type="match status" value="1"/>
</dbReference>
<feature type="domain" description="F-box" evidence="1">
    <location>
        <begin position="17"/>
        <end position="67"/>
    </location>
</feature>
<protein>
    <recommendedName>
        <fullName evidence="1">F-box domain-containing protein</fullName>
    </recommendedName>
</protein>
<gene>
    <name evidence="2" type="ORF">COLO4_27113</name>
</gene>
<dbReference type="EMBL" id="AWUE01019435">
    <property type="protein sequence ID" value="OMO73433.1"/>
    <property type="molecule type" value="Genomic_DNA"/>
</dbReference>
<dbReference type="Proteomes" id="UP000187203">
    <property type="component" value="Unassembled WGS sequence"/>
</dbReference>
<dbReference type="SUPFAM" id="SSF52058">
    <property type="entry name" value="L domain-like"/>
    <property type="match status" value="1"/>
</dbReference>
<dbReference type="SMART" id="SM00256">
    <property type="entry name" value="FBOX"/>
    <property type="match status" value="1"/>
</dbReference>
<evidence type="ECO:0000259" key="1">
    <source>
        <dbReference type="PROSITE" id="PS50181"/>
    </source>
</evidence>
<dbReference type="AlphaFoldDB" id="A0A1R3HST7"/>
<comment type="caution">
    <text evidence="2">The sequence shown here is derived from an EMBL/GenBank/DDBJ whole genome shotgun (WGS) entry which is preliminary data.</text>
</comment>
<sequence>MEIMKKSRSSAQEVTGKDRISELPDSLISHILSFLETQEAIKTSSVSKRWNRFWTCLQTLNFDFRSFRNRHFFKNFIRQVLARREDTNLKSMRFHIISTDKRFIEKVFNYAVSHCVQEMNMGHLHCPKFPLCTSLKTLTLEECPLIFEEEHFSSCLNLETLTLRRCYPYVKRVIKISVASLVNLSLVEFPNYNYENDDGFWKLEISAPMLSSFCYRNSTMFPMKLSMDGCPVLDKVDMFLDCSYRRMKHVEFLHLLFQEIIFHAKHLSIAAGLWWTDLEVEIAMGDRLQELVMLHGLSLANLSSCVSLTTLHIEGCQVFDNFLFDKFINLETLILKGRDLPFRGQRLNISAPRWPSVFSMDGCPVLDTINIRLHRREDSKLMKTLLQEVILHTTELLVMWENGLKLKTTLSTDDIRAIISRKAANEDQLFEWRLTESYERQLEALLRNSPIVPTDVSAIISNKSTINEEEELLCRRGTEKDYEQFLASLLQRLADLRGVIRNARWR</sequence>
<dbReference type="CDD" id="cd22160">
    <property type="entry name" value="F-box_AtFBL13-like"/>
    <property type="match status" value="1"/>
</dbReference>
<dbReference type="InterPro" id="IPR053197">
    <property type="entry name" value="F-box_SCFL_complex_component"/>
</dbReference>
<accession>A0A1R3HST7</accession>
<keyword evidence="3" id="KW-1185">Reference proteome</keyword>